<feature type="domain" description="Bacterial sugar transferase" evidence="3">
    <location>
        <begin position="2"/>
        <end position="175"/>
    </location>
</feature>
<dbReference type="RefSeq" id="WP_014093889.1">
    <property type="nucleotide sequence ID" value="NC_016011.1"/>
</dbReference>
<name>G2Z8P6_LISIP</name>
<organism evidence="4 5">
    <name type="scientific">Listeria ivanovii (strain ATCC BAA-678 / PAM 55)</name>
    <dbReference type="NCBI Taxonomy" id="881621"/>
    <lineage>
        <taxon>Bacteria</taxon>
        <taxon>Bacillati</taxon>
        <taxon>Bacillota</taxon>
        <taxon>Bacilli</taxon>
        <taxon>Bacillales</taxon>
        <taxon>Listeriaceae</taxon>
        <taxon>Listeria</taxon>
    </lineage>
</organism>
<dbReference type="InterPro" id="IPR003362">
    <property type="entry name" value="Bact_transf"/>
</dbReference>
<keyword evidence="2" id="KW-0472">Membrane</keyword>
<dbReference type="EMBL" id="FR687253">
    <property type="protein sequence ID" value="CBW87134.1"/>
    <property type="molecule type" value="Genomic_DNA"/>
</dbReference>
<evidence type="ECO:0000256" key="1">
    <source>
        <dbReference type="ARBA" id="ARBA00006464"/>
    </source>
</evidence>
<gene>
    <name evidence="4" type="ordered locus">LIV_2633</name>
</gene>
<evidence type="ECO:0000259" key="3">
    <source>
        <dbReference type="Pfam" id="PF02397"/>
    </source>
</evidence>
<reference evidence="4 5" key="1">
    <citation type="journal article" date="2011" name="J. Bacteriol.">
        <title>Complete genome sequence of the animal pathogen Listeria ivanovii, which provides insights into host specificities and evolution of the genus Listeria.</title>
        <authorList>
            <person name="Buchrieser C."/>
            <person name="Rusniok C."/>
            <person name="Garrido P."/>
            <person name="Hain T."/>
            <person name="Scortti M."/>
            <person name="Lampidis R."/>
            <person name="Karst U."/>
            <person name="Chakraborty T."/>
            <person name="Cossart P."/>
            <person name="Kreft J."/>
            <person name="Vazquez-Boland J.A."/>
            <person name="Goebel W."/>
            <person name="Glaser P."/>
        </authorList>
    </citation>
    <scope>NUCLEOTIDE SEQUENCE [LARGE SCALE GENOMIC DNA]</scope>
    <source>
        <strain evidence="5">ATCC BAA-678 / PAM 55</strain>
    </source>
</reference>
<feature type="transmembrane region" description="Helical" evidence="2">
    <location>
        <begin position="7"/>
        <end position="32"/>
    </location>
</feature>
<sequence length="216" mass="24993">MKRWVDFWMALLLLILATPIILFCSSIFYGLYREKSIYVSQRAGKNGLPFAIYKLKSMRTRLDENGKLLPDAERLTKYGNLLRKLSLDELPQLLNIVKGEMSFIGPRPLPLEYNQLYTKEQQKRLTVLPGITGLAQVKGRNSLSWEEKFAFDCEYVRSQTLRLDFKIVLLTIYKVAYQDGISQDSHVTMSKFTGLTPRKESLYETNTTSSPAYERE</sequence>
<evidence type="ECO:0000313" key="4">
    <source>
        <dbReference type="EMBL" id="CBW87134.1"/>
    </source>
</evidence>
<dbReference type="Proteomes" id="UP000001286">
    <property type="component" value="Chromosome"/>
</dbReference>
<dbReference type="HOGENOM" id="CLU_024920_1_4_9"/>
<dbReference type="PANTHER" id="PTHR30576">
    <property type="entry name" value="COLANIC BIOSYNTHESIS UDP-GLUCOSE LIPID CARRIER TRANSFERASE"/>
    <property type="match status" value="1"/>
</dbReference>
<dbReference type="GeneID" id="57077659"/>
<comment type="similarity">
    <text evidence="1">Belongs to the bacterial sugar transferase family.</text>
</comment>
<keyword evidence="2" id="KW-1133">Transmembrane helix</keyword>
<dbReference type="AlphaFoldDB" id="G2Z8P6"/>
<accession>G2Z8P6</accession>
<proteinExistence type="inferred from homology"/>
<keyword evidence="2" id="KW-0812">Transmembrane</keyword>
<keyword evidence="4" id="KW-0808">Transferase</keyword>
<evidence type="ECO:0000256" key="2">
    <source>
        <dbReference type="SAM" id="Phobius"/>
    </source>
</evidence>
<dbReference type="KEGG" id="liv:LIV_2633"/>
<dbReference type="PANTHER" id="PTHR30576:SF8">
    <property type="entry name" value="UNDECAPRENYL-PHOSPHATE GALACTOSE PHOSPHOTRANSFERASE"/>
    <property type="match status" value="1"/>
</dbReference>
<dbReference type="eggNOG" id="COG2148">
    <property type="taxonomic scope" value="Bacteria"/>
</dbReference>
<dbReference type="Pfam" id="PF02397">
    <property type="entry name" value="Bac_transf"/>
    <property type="match status" value="1"/>
</dbReference>
<evidence type="ECO:0000313" key="5">
    <source>
        <dbReference type="Proteomes" id="UP000001286"/>
    </source>
</evidence>
<protein>
    <submittedName>
        <fullName evidence="4">Putative glycosyltransferase</fullName>
    </submittedName>
</protein>
<dbReference type="GO" id="GO:0016780">
    <property type="term" value="F:phosphotransferase activity, for other substituted phosphate groups"/>
    <property type="evidence" value="ECO:0007669"/>
    <property type="project" value="TreeGrafter"/>
</dbReference>